<accession>A0AC60QK62</accession>
<sequence>TINEMQTSMNFYSTQYDSLVLTTKSQDKTIKDLQSETSALRSIVAEQTNEIRQLRTNHNDSDQTNRLSNLELHGIPVSSQENIVNIMTNLADQLGVEGFEPAHVVVAHRLPSKPGTVPPILIRFSTVSQKERWMACRGRLGSIRQDESHPRIYFNDNLTEANRKLFWLARTRGKEKGYKFVWVRHGKIFAKQNQNSPLLRILNTDALEQL</sequence>
<evidence type="ECO:0000313" key="2">
    <source>
        <dbReference type="Proteomes" id="UP000805193"/>
    </source>
</evidence>
<dbReference type="EMBL" id="JABSTQ010007878">
    <property type="protein sequence ID" value="KAG0435136.1"/>
    <property type="molecule type" value="Genomic_DNA"/>
</dbReference>
<gene>
    <name evidence="1" type="ORF">HPB47_018664</name>
</gene>
<comment type="caution">
    <text evidence="1">The sequence shown here is derived from an EMBL/GenBank/DDBJ whole genome shotgun (WGS) entry which is preliminary data.</text>
</comment>
<protein>
    <submittedName>
        <fullName evidence="1">Uncharacterized protein</fullName>
    </submittedName>
</protein>
<reference evidence="1 2" key="1">
    <citation type="journal article" date="2020" name="Cell">
        <title>Large-Scale Comparative Analyses of Tick Genomes Elucidate Their Genetic Diversity and Vector Capacities.</title>
        <authorList>
            <consortium name="Tick Genome and Microbiome Consortium (TIGMIC)"/>
            <person name="Jia N."/>
            <person name="Wang J."/>
            <person name="Shi W."/>
            <person name="Du L."/>
            <person name="Sun Y."/>
            <person name="Zhan W."/>
            <person name="Jiang J.F."/>
            <person name="Wang Q."/>
            <person name="Zhang B."/>
            <person name="Ji P."/>
            <person name="Bell-Sakyi L."/>
            <person name="Cui X.M."/>
            <person name="Yuan T.T."/>
            <person name="Jiang B.G."/>
            <person name="Yang W.F."/>
            <person name="Lam T.T."/>
            <person name="Chang Q.C."/>
            <person name="Ding S.J."/>
            <person name="Wang X.J."/>
            <person name="Zhu J.G."/>
            <person name="Ruan X.D."/>
            <person name="Zhao L."/>
            <person name="Wei J.T."/>
            <person name="Ye R.Z."/>
            <person name="Que T.C."/>
            <person name="Du C.H."/>
            <person name="Zhou Y.H."/>
            <person name="Cheng J.X."/>
            <person name="Dai P.F."/>
            <person name="Guo W.B."/>
            <person name="Han X.H."/>
            <person name="Huang E.J."/>
            <person name="Li L.F."/>
            <person name="Wei W."/>
            <person name="Gao Y.C."/>
            <person name="Liu J.Z."/>
            <person name="Shao H.Z."/>
            <person name="Wang X."/>
            <person name="Wang C.C."/>
            <person name="Yang T.C."/>
            <person name="Huo Q.B."/>
            <person name="Li W."/>
            <person name="Chen H.Y."/>
            <person name="Chen S.E."/>
            <person name="Zhou L.G."/>
            <person name="Ni X.B."/>
            <person name="Tian J.H."/>
            <person name="Sheng Y."/>
            <person name="Liu T."/>
            <person name="Pan Y.S."/>
            <person name="Xia L.Y."/>
            <person name="Li J."/>
            <person name="Zhao F."/>
            <person name="Cao W.C."/>
        </authorList>
    </citation>
    <scope>NUCLEOTIDE SEQUENCE [LARGE SCALE GENOMIC DNA]</scope>
    <source>
        <strain evidence="1">Iper-2018</strain>
    </source>
</reference>
<name>A0AC60QK62_IXOPE</name>
<keyword evidence="2" id="KW-1185">Reference proteome</keyword>
<proteinExistence type="predicted"/>
<dbReference type="Proteomes" id="UP000805193">
    <property type="component" value="Unassembled WGS sequence"/>
</dbReference>
<evidence type="ECO:0000313" key="1">
    <source>
        <dbReference type="EMBL" id="KAG0435136.1"/>
    </source>
</evidence>
<feature type="non-terminal residue" evidence="1">
    <location>
        <position position="1"/>
    </location>
</feature>
<organism evidence="1 2">
    <name type="scientific">Ixodes persulcatus</name>
    <name type="common">Taiga tick</name>
    <dbReference type="NCBI Taxonomy" id="34615"/>
    <lineage>
        <taxon>Eukaryota</taxon>
        <taxon>Metazoa</taxon>
        <taxon>Ecdysozoa</taxon>
        <taxon>Arthropoda</taxon>
        <taxon>Chelicerata</taxon>
        <taxon>Arachnida</taxon>
        <taxon>Acari</taxon>
        <taxon>Parasitiformes</taxon>
        <taxon>Ixodida</taxon>
        <taxon>Ixodoidea</taxon>
        <taxon>Ixodidae</taxon>
        <taxon>Ixodinae</taxon>
        <taxon>Ixodes</taxon>
    </lineage>
</organism>
<feature type="non-terminal residue" evidence="1">
    <location>
        <position position="210"/>
    </location>
</feature>